<evidence type="ECO:0000313" key="8">
    <source>
        <dbReference type="Proteomes" id="UP000813462"/>
    </source>
</evidence>
<dbReference type="PRINTS" id="PR00259">
    <property type="entry name" value="TMFOUR"/>
</dbReference>
<evidence type="ECO:0000256" key="3">
    <source>
        <dbReference type="ARBA" id="ARBA00022692"/>
    </source>
</evidence>
<dbReference type="GO" id="GO:0009734">
    <property type="term" value="P:auxin-activated signaling pathway"/>
    <property type="evidence" value="ECO:0007669"/>
    <property type="project" value="InterPro"/>
</dbReference>
<dbReference type="GO" id="GO:0016020">
    <property type="term" value="C:membrane"/>
    <property type="evidence" value="ECO:0007669"/>
    <property type="project" value="UniProtKB-SubCell"/>
</dbReference>
<organism evidence="7 8">
    <name type="scientific">Ziziphus jujuba var. spinosa</name>
    <dbReference type="NCBI Taxonomy" id="714518"/>
    <lineage>
        <taxon>Eukaryota</taxon>
        <taxon>Viridiplantae</taxon>
        <taxon>Streptophyta</taxon>
        <taxon>Embryophyta</taxon>
        <taxon>Tracheophyta</taxon>
        <taxon>Spermatophyta</taxon>
        <taxon>Magnoliopsida</taxon>
        <taxon>eudicotyledons</taxon>
        <taxon>Gunneridae</taxon>
        <taxon>Pentapetalae</taxon>
        <taxon>rosids</taxon>
        <taxon>fabids</taxon>
        <taxon>Rosales</taxon>
        <taxon>Rhamnaceae</taxon>
        <taxon>Paliureae</taxon>
        <taxon>Ziziphus</taxon>
    </lineage>
</organism>
<sequence length="333" mass="36905">MGVSNNVTAVVNFIALLCSIPIIAAGIWLASKPDNECIHSIRWPVVLLGVLILVVSLTGFVGAYWNKGGLLAFYLFCMAILIALLLILLVFAFIVTRRDGSYSVPGRAYREYRLDGFSDWLRDHVTNSGNWQKIRTCLSESDVCSRLTQNYLSADQFFMAHISPLQASSLLFPSSPALLSSLLFSSASLQFPSTFFVLSILKLSTPPGTMRLGGFDNYQSAIASSGRTSLSGCCKPPTVCGYNYVNPTLWLNPVNPTGDPDCYLWNNDQSQLCYNCDSCKAGLLGNLREEWRKANVILIVAVVVLIWVYLIACSAFKNAQTEDLFRRYKRGWV</sequence>
<comment type="similarity">
    <text evidence="2">Belongs to the tetraspanin (TM4SF) family.</text>
</comment>
<reference evidence="7" key="1">
    <citation type="journal article" date="2021" name="Front. Plant Sci.">
        <title>Chromosome-Scale Genome Assembly for Chinese Sour Jujube and Insights Into Its Genome Evolution and Domestication Signature.</title>
        <authorList>
            <person name="Shen L.-Y."/>
            <person name="Luo H."/>
            <person name="Wang X.-L."/>
            <person name="Wang X.-M."/>
            <person name="Qiu X.-J."/>
            <person name="Liu H."/>
            <person name="Zhou S.-S."/>
            <person name="Jia K.-H."/>
            <person name="Nie S."/>
            <person name="Bao Y.-T."/>
            <person name="Zhang R.-G."/>
            <person name="Yun Q.-Z."/>
            <person name="Chai Y.-H."/>
            <person name="Lu J.-Y."/>
            <person name="Li Y."/>
            <person name="Zhao S.-W."/>
            <person name="Mao J.-F."/>
            <person name="Jia S.-G."/>
            <person name="Mao Y.-M."/>
        </authorList>
    </citation>
    <scope>NUCLEOTIDE SEQUENCE</scope>
    <source>
        <strain evidence="7">AT0</strain>
        <tissue evidence="7">Leaf</tissue>
    </source>
</reference>
<evidence type="ECO:0000256" key="5">
    <source>
        <dbReference type="ARBA" id="ARBA00023136"/>
    </source>
</evidence>
<comment type="caution">
    <text evidence="7">The sequence shown here is derived from an EMBL/GenBank/DDBJ whole genome shotgun (WGS) entry which is preliminary data.</text>
</comment>
<comment type="subcellular location">
    <subcellularLocation>
        <location evidence="1">Membrane</location>
        <topology evidence="1">Multi-pass membrane protein</topology>
    </subcellularLocation>
</comment>
<feature type="transmembrane region" description="Helical" evidence="6">
    <location>
        <begin position="71"/>
        <end position="95"/>
    </location>
</feature>
<name>A0A978UW23_ZIZJJ</name>
<feature type="transmembrane region" description="Helical" evidence="6">
    <location>
        <begin position="43"/>
        <end position="65"/>
    </location>
</feature>
<dbReference type="EMBL" id="JAEACU010000008">
    <property type="protein sequence ID" value="KAH7519189.1"/>
    <property type="molecule type" value="Genomic_DNA"/>
</dbReference>
<evidence type="ECO:0000256" key="4">
    <source>
        <dbReference type="ARBA" id="ARBA00022989"/>
    </source>
</evidence>
<keyword evidence="4 6" id="KW-1133">Transmembrane helix</keyword>
<keyword evidence="3 6" id="KW-0812">Transmembrane</keyword>
<feature type="transmembrane region" description="Helical" evidence="6">
    <location>
        <begin position="296"/>
        <end position="316"/>
    </location>
</feature>
<dbReference type="PANTHER" id="PTHR32191">
    <property type="entry name" value="TETRASPANIN-8-RELATED"/>
    <property type="match status" value="1"/>
</dbReference>
<evidence type="ECO:0000256" key="6">
    <source>
        <dbReference type="SAM" id="Phobius"/>
    </source>
</evidence>
<dbReference type="Proteomes" id="UP000813462">
    <property type="component" value="Unassembled WGS sequence"/>
</dbReference>
<evidence type="ECO:0000256" key="2">
    <source>
        <dbReference type="ARBA" id="ARBA00006840"/>
    </source>
</evidence>
<keyword evidence="5 6" id="KW-0472">Membrane</keyword>
<evidence type="ECO:0008006" key="9">
    <source>
        <dbReference type="Google" id="ProtNLM"/>
    </source>
</evidence>
<dbReference type="Pfam" id="PF00335">
    <property type="entry name" value="Tetraspanin"/>
    <property type="match status" value="1"/>
</dbReference>
<gene>
    <name evidence="7" type="ORF">FEM48_Zijuj08G0009400</name>
</gene>
<evidence type="ECO:0000256" key="1">
    <source>
        <dbReference type="ARBA" id="ARBA00004141"/>
    </source>
</evidence>
<proteinExistence type="inferred from homology"/>
<protein>
    <recommendedName>
        <fullName evidence="9">Tetraspanin-2-like</fullName>
    </recommendedName>
</protein>
<evidence type="ECO:0000313" key="7">
    <source>
        <dbReference type="EMBL" id="KAH7519189.1"/>
    </source>
</evidence>
<dbReference type="InterPro" id="IPR018499">
    <property type="entry name" value="Tetraspanin/Peripherin"/>
</dbReference>
<dbReference type="InterPro" id="IPR044991">
    <property type="entry name" value="TET_plant"/>
</dbReference>
<dbReference type="AlphaFoldDB" id="A0A978UW23"/>
<feature type="transmembrane region" description="Helical" evidence="6">
    <location>
        <begin position="6"/>
        <end position="31"/>
    </location>
</feature>
<accession>A0A978UW23</accession>